<dbReference type="EMBL" id="BSST01000001">
    <property type="protein sequence ID" value="GLX76815.1"/>
    <property type="molecule type" value="Genomic_DNA"/>
</dbReference>
<dbReference type="PANTHER" id="PTHR43112">
    <property type="entry name" value="FERREDOXIN"/>
    <property type="match status" value="1"/>
</dbReference>
<evidence type="ECO:0000256" key="9">
    <source>
        <dbReference type="ARBA" id="ARBA00034078"/>
    </source>
</evidence>
<feature type="domain" description="2Fe-2S ferredoxin-type" evidence="10">
    <location>
        <begin position="28"/>
        <end position="110"/>
    </location>
</feature>
<dbReference type="PANTHER" id="PTHR43112:SF3">
    <property type="entry name" value="FERREDOXIN-2, CHLOROPLASTIC"/>
    <property type="match status" value="1"/>
</dbReference>
<keyword evidence="7" id="KW-0411">Iron-sulfur</keyword>
<dbReference type="InterPro" id="IPR036010">
    <property type="entry name" value="2Fe-2S_ferredoxin-like_sf"/>
</dbReference>
<name>A0ABQ6GLC2_9GAMM</name>
<dbReference type="InterPro" id="IPR006058">
    <property type="entry name" value="2Fe2S_fd_BS"/>
</dbReference>
<dbReference type="NCBIfam" id="NF007985">
    <property type="entry name" value="PRK10713.1"/>
    <property type="match status" value="1"/>
</dbReference>
<dbReference type="RefSeq" id="WP_284242602.1">
    <property type="nucleotide sequence ID" value="NZ_BSST01000001.1"/>
</dbReference>
<dbReference type="CDD" id="cd00207">
    <property type="entry name" value="fer2"/>
    <property type="match status" value="1"/>
</dbReference>
<evidence type="ECO:0000256" key="4">
    <source>
        <dbReference type="ARBA" id="ARBA00022723"/>
    </source>
</evidence>
<evidence type="ECO:0000256" key="5">
    <source>
        <dbReference type="ARBA" id="ARBA00022982"/>
    </source>
</evidence>
<evidence type="ECO:0000256" key="6">
    <source>
        <dbReference type="ARBA" id="ARBA00023004"/>
    </source>
</evidence>
<accession>A0ABQ6GLC2</accession>
<keyword evidence="12" id="KW-1185">Reference proteome</keyword>
<evidence type="ECO:0000256" key="1">
    <source>
        <dbReference type="ARBA" id="ARBA00007874"/>
    </source>
</evidence>
<evidence type="ECO:0000256" key="2">
    <source>
        <dbReference type="ARBA" id="ARBA00022448"/>
    </source>
</evidence>
<keyword evidence="5" id="KW-0249">Electron transport</keyword>
<evidence type="ECO:0000313" key="11">
    <source>
        <dbReference type="EMBL" id="GLX76815.1"/>
    </source>
</evidence>
<comment type="cofactor">
    <cofactor evidence="9">
        <name>[2Fe-2S] cluster</name>
        <dbReference type="ChEBI" id="CHEBI:190135"/>
    </cofactor>
</comment>
<dbReference type="SUPFAM" id="SSF54292">
    <property type="entry name" value="2Fe-2S ferredoxin-like"/>
    <property type="match status" value="1"/>
</dbReference>
<sequence length="110" mass="12247">MPQKLASATMWLKMADANTHTNSSKQQHKVVVEQQTIDYDPQAKTLLNCLEKAGVEVHYHCRDGFCGACRVKLIKGQIEYPNGEPLAFIGEGEILPCCCIPKSDIELEID</sequence>
<organism evidence="11 12">
    <name type="scientific">Thalassotalea insulae</name>
    <dbReference type="NCBI Taxonomy" id="2056778"/>
    <lineage>
        <taxon>Bacteria</taxon>
        <taxon>Pseudomonadati</taxon>
        <taxon>Pseudomonadota</taxon>
        <taxon>Gammaproteobacteria</taxon>
        <taxon>Alteromonadales</taxon>
        <taxon>Colwelliaceae</taxon>
        <taxon>Thalassotalea</taxon>
    </lineage>
</organism>
<dbReference type="InterPro" id="IPR001041">
    <property type="entry name" value="2Fe-2S_ferredoxin-type"/>
</dbReference>
<evidence type="ECO:0000313" key="12">
    <source>
        <dbReference type="Proteomes" id="UP001157186"/>
    </source>
</evidence>
<evidence type="ECO:0000259" key="10">
    <source>
        <dbReference type="PROSITE" id="PS51085"/>
    </source>
</evidence>
<dbReference type="PROSITE" id="PS51085">
    <property type="entry name" value="2FE2S_FER_2"/>
    <property type="match status" value="1"/>
</dbReference>
<comment type="caution">
    <text evidence="11">The sequence shown here is derived from an EMBL/GenBank/DDBJ whole genome shotgun (WGS) entry which is preliminary data.</text>
</comment>
<dbReference type="PROSITE" id="PS00197">
    <property type="entry name" value="2FE2S_FER_1"/>
    <property type="match status" value="1"/>
</dbReference>
<evidence type="ECO:0000256" key="3">
    <source>
        <dbReference type="ARBA" id="ARBA00022714"/>
    </source>
</evidence>
<protein>
    <recommendedName>
        <fullName evidence="10">2Fe-2S ferredoxin-type domain-containing protein</fullName>
    </recommendedName>
</protein>
<keyword evidence="2" id="KW-0813">Transport</keyword>
<dbReference type="Proteomes" id="UP001157186">
    <property type="component" value="Unassembled WGS sequence"/>
</dbReference>
<dbReference type="Gene3D" id="3.10.20.30">
    <property type="match status" value="1"/>
</dbReference>
<keyword evidence="4" id="KW-0479">Metal-binding</keyword>
<keyword evidence="8" id="KW-0830">Ubiquinone</keyword>
<comment type="similarity">
    <text evidence="1">Belongs to the 2Fe2S plant-type ferredoxin family.</text>
</comment>
<dbReference type="Pfam" id="PF00111">
    <property type="entry name" value="Fer2"/>
    <property type="match status" value="1"/>
</dbReference>
<keyword evidence="3" id="KW-0001">2Fe-2S</keyword>
<dbReference type="InterPro" id="IPR012675">
    <property type="entry name" value="Beta-grasp_dom_sf"/>
</dbReference>
<evidence type="ECO:0000256" key="8">
    <source>
        <dbReference type="ARBA" id="ARBA00023075"/>
    </source>
</evidence>
<proteinExistence type="inferred from homology"/>
<evidence type="ECO:0000256" key="7">
    <source>
        <dbReference type="ARBA" id="ARBA00023014"/>
    </source>
</evidence>
<keyword evidence="6" id="KW-0408">Iron</keyword>
<gene>
    <name evidence="11" type="ORF">tinsulaeT_01550</name>
</gene>
<reference evidence="11 12" key="1">
    <citation type="submission" date="2023-03" db="EMBL/GenBank/DDBJ databases">
        <title>Draft genome sequence of Thalassotalea insulae KCTC 62186T.</title>
        <authorList>
            <person name="Sawabe T."/>
        </authorList>
    </citation>
    <scope>NUCLEOTIDE SEQUENCE [LARGE SCALE GENOMIC DNA]</scope>
    <source>
        <strain evidence="11 12">KCTC 62186</strain>
    </source>
</reference>